<dbReference type="GO" id="GO:0016780">
    <property type="term" value="F:phosphotransferase activity, for other substituted phosphate groups"/>
    <property type="evidence" value="ECO:0007669"/>
    <property type="project" value="TreeGrafter"/>
</dbReference>
<evidence type="ECO:0000313" key="4">
    <source>
        <dbReference type="EMBL" id="RXQ97437.1"/>
    </source>
</evidence>
<proteinExistence type="inferred from homology"/>
<keyword evidence="2" id="KW-0472">Membrane</keyword>
<dbReference type="PANTHER" id="PTHR30576:SF8">
    <property type="entry name" value="UNDECAPRENYL-PHOSPHATE GALACTOSE PHOSPHOTRANSFERASE"/>
    <property type="match status" value="1"/>
</dbReference>
<reference evidence="4 5" key="1">
    <citation type="submission" date="2019-01" db="EMBL/GenBank/DDBJ databases">
        <title>Ancylomarina salipaludis sp. nov., isolated from a salt marsh.</title>
        <authorList>
            <person name="Yoon J.-H."/>
        </authorList>
    </citation>
    <scope>NUCLEOTIDE SEQUENCE [LARGE SCALE GENOMIC DNA]</scope>
    <source>
        <strain evidence="4 5">SHSM-M15</strain>
    </source>
</reference>
<sequence length="200" mass="22863">MYVSVIKPVMDFILALFLLVLFSPLLLIVYILIALKGNGNPIFYQERPGLHEKPFKIIKFKTMTDEKGADGNLLPDEARLTSLGRIIRKTSIDELPQLINVLKGDISLIGPRPLVMRYLPRYNKEQARRHNVKPGITGWAQVNGRDAISWNEKFSLDIYYVDHVSFGLDLKIFFKTIILVLLGKDESPANSDIMEEWYGN</sequence>
<keyword evidence="4" id="KW-0808">Transferase</keyword>
<keyword evidence="5" id="KW-1185">Reference proteome</keyword>
<dbReference type="OrthoDB" id="9808602at2"/>
<protein>
    <submittedName>
        <fullName evidence="4">Sugar transferase</fullName>
    </submittedName>
</protein>
<dbReference type="InterPro" id="IPR003362">
    <property type="entry name" value="Bact_transf"/>
</dbReference>
<evidence type="ECO:0000313" key="5">
    <source>
        <dbReference type="Proteomes" id="UP000289703"/>
    </source>
</evidence>
<feature type="domain" description="Bacterial sugar transferase" evidence="3">
    <location>
        <begin position="7"/>
        <end position="181"/>
    </location>
</feature>
<dbReference type="RefSeq" id="WP_129251951.1">
    <property type="nucleotide sequence ID" value="NZ_SAXA01000001.1"/>
</dbReference>
<accession>A0A4V1N0I9</accession>
<evidence type="ECO:0000256" key="1">
    <source>
        <dbReference type="ARBA" id="ARBA00006464"/>
    </source>
</evidence>
<organism evidence="4 5">
    <name type="scientific">Ancylomarina salipaludis</name>
    <dbReference type="NCBI Taxonomy" id="2501299"/>
    <lineage>
        <taxon>Bacteria</taxon>
        <taxon>Pseudomonadati</taxon>
        <taxon>Bacteroidota</taxon>
        <taxon>Bacteroidia</taxon>
        <taxon>Marinilabiliales</taxon>
        <taxon>Marinifilaceae</taxon>
        <taxon>Ancylomarina</taxon>
    </lineage>
</organism>
<keyword evidence="2" id="KW-0812">Transmembrane</keyword>
<keyword evidence="2" id="KW-1133">Transmembrane helix</keyword>
<dbReference type="AlphaFoldDB" id="A0A4V1N0I9"/>
<gene>
    <name evidence="4" type="ORF">EO244_00685</name>
</gene>
<evidence type="ECO:0000256" key="2">
    <source>
        <dbReference type="SAM" id="Phobius"/>
    </source>
</evidence>
<name>A0A4V1N0I9_9BACT</name>
<dbReference type="PANTHER" id="PTHR30576">
    <property type="entry name" value="COLANIC BIOSYNTHESIS UDP-GLUCOSE LIPID CARRIER TRANSFERASE"/>
    <property type="match status" value="1"/>
</dbReference>
<dbReference type="EMBL" id="SAXA01000001">
    <property type="protein sequence ID" value="RXQ97437.1"/>
    <property type="molecule type" value="Genomic_DNA"/>
</dbReference>
<evidence type="ECO:0000259" key="3">
    <source>
        <dbReference type="Pfam" id="PF02397"/>
    </source>
</evidence>
<dbReference type="Proteomes" id="UP000289703">
    <property type="component" value="Unassembled WGS sequence"/>
</dbReference>
<dbReference type="Pfam" id="PF02397">
    <property type="entry name" value="Bac_transf"/>
    <property type="match status" value="1"/>
</dbReference>
<feature type="transmembrane region" description="Helical" evidence="2">
    <location>
        <begin position="12"/>
        <end position="35"/>
    </location>
</feature>
<comment type="similarity">
    <text evidence="1">Belongs to the bacterial sugar transferase family.</text>
</comment>
<comment type="caution">
    <text evidence="4">The sequence shown here is derived from an EMBL/GenBank/DDBJ whole genome shotgun (WGS) entry which is preliminary data.</text>
</comment>